<evidence type="ECO:0008006" key="9">
    <source>
        <dbReference type="Google" id="ProtNLM"/>
    </source>
</evidence>
<keyword evidence="3" id="KW-0274">FAD</keyword>
<dbReference type="InterPro" id="IPR012941">
    <property type="entry name" value="Phe_hydrox_C_dim_dom"/>
</dbReference>
<dbReference type="GO" id="GO:0016709">
    <property type="term" value="F:oxidoreductase activity, acting on paired donors, with incorporation or reduction of molecular oxygen, NAD(P)H as one donor, and incorporation of one atom of oxygen"/>
    <property type="evidence" value="ECO:0007669"/>
    <property type="project" value="UniProtKB-ARBA"/>
</dbReference>
<dbReference type="Gene3D" id="3.40.30.20">
    <property type="match status" value="1"/>
</dbReference>
<dbReference type="EMBL" id="ML996584">
    <property type="protein sequence ID" value="KAF2753419.1"/>
    <property type="molecule type" value="Genomic_DNA"/>
</dbReference>
<dbReference type="SUPFAM" id="SSF52833">
    <property type="entry name" value="Thioredoxin-like"/>
    <property type="match status" value="1"/>
</dbReference>
<dbReference type="InterPro" id="IPR002938">
    <property type="entry name" value="FAD-bd"/>
</dbReference>
<feature type="domain" description="Phenol hydroxylase-like C-terminal dimerisation" evidence="6">
    <location>
        <begin position="454"/>
        <end position="632"/>
    </location>
</feature>
<evidence type="ECO:0000259" key="5">
    <source>
        <dbReference type="Pfam" id="PF01494"/>
    </source>
</evidence>
<evidence type="ECO:0000256" key="2">
    <source>
        <dbReference type="ARBA" id="ARBA00022630"/>
    </source>
</evidence>
<accession>A0A6A6VU45</accession>
<evidence type="ECO:0000256" key="4">
    <source>
        <dbReference type="ARBA" id="ARBA00023002"/>
    </source>
</evidence>
<dbReference type="PANTHER" id="PTHR43004">
    <property type="entry name" value="TRK SYSTEM POTASSIUM UPTAKE PROTEIN"/>
    <property type="match status" value="1"/>
</dbReference>
<keyword evidence="4" id="KW-0560">Oxidoreductase</keyword>
<dbReference type="Gene3D" id="3.50.50.60">
    <property type="entry name" value="FAD/NAD(P)-binding domain"/>
    <property type="match status" value="1"/>
</dbReference>
<dbReference type="AlphaFoldDB" id="A0A6A6VU45"/>
<dbReference type="InterPro" id="IPR036188">
    <property type="entry name" value="FAD/NAD-bd_sf"/>
</dbReference>
<gene>
    <name evidence="7" type="ORF">EJ05DRAFT_214240</name>
</gene>
<dbReference type="Gene3D" id="3.30.9.10">
    <property type="entry name" value="D-Amino Acid Oxidase, subunit A, domain 2"/>
    <property type="match status" value="1"/>
</dbReference>
<reference evidence="7" key="1">
    <citation type="journal article" date="2020" name="Stud. Mycol.">
        <title>101 Dothideomycetes genomes: a test case for predicting lifestyles and emergence of pathogens.</title>
        <authorList>
            <person name="Haridas S."/>
            <person name="Albert R."/>
            <person name="Binder M."/>
            <person name="Bloem J."/>
            <person name="Labutti K."/>
            <person name="Salamov A."/>
            <person name="Andreopoulos B."/>
            <person name="Baker S."/>
            <person name="Barry K."/>
            <person name="Bills G."/>
            <person name="Bluhm B."/>
            <person name="Cannon C."/>
            <person name="Castanera R."/>
            <person name="Culley D."/>
            <person name="Daum C."/>
            <person name="Ezra D."/>
            <person name="Gonzalez J."/>
            <person name="Henrissat B."/>
            <person name="Kuo A."/>
            <person name="Liang C."/>
            <person name="Lipzen A."/>
            <person name="Lutzoni F."/>
            <person name="Magnuson J."/>
            <person name="Mondo S."/>
            <person name="Nolan M."/>
            <person name="Ohm R."/>
            <person name="Pangilinan J."/>
            <person name="Park H.-J."/>
            <person name="Ramirez L."/>
            <person name="Alfaro M."/>
            <person name="Sun H."/>
            <person name="Tritt A."/>
            <person name="Yoshinaga Y."/>
            <person name="Zwiers L.-H."/>
            <person name="Turgeon B."/>
            <person name="Goodwin S."/>
            <person name="Spatafora J."/>
            <person name="Crous P."/>
            <person name="Grigoriev I."/>
        </authorList>
    </citation>
    <scope>NUCLEOTIDE SEQUENCE</scope>
    <source>
        <strain evidence="7">CBS 121739</strain>
    </source>
</reference>
<organism evidence="7 8">
    <name type="scientific">Pseudovirgaria hyperparasitica</name>
    <dbReference type="NCBI Taxonomy" id="470096"/>
    <lineage>
        <taxon>Eukaryota</taxon>
        <taxon>Fungi</taxon>
        <taxon>Dikarya</taxon>
        <taxon>Ascomycota</taxon>
        <taxon>Pezizomycotina</taxon>
        <taxon>Dothideomycetes</taxon>
        <taxon>Dothideomycetes incertae sedis</taxon>
        <taxon>Acrospermales</taxon>
        <taxon>Acrospermaceae</taxon>
        <taxon>Pseudovirgaria</taxon>
    </lineage>
</organism>
<dbReference type="CDD" id="cd02979">
    <property type="entry name" value="PHOX_C"/>
    <property type="match status" value="1"/>
</dbReference>
<keyword evidence="8" id="KW-1185">Reference proteome</keyword>
<dbReference type="Pfam" id="PF07976">
    <property type="entry name" value="Phe_hydrox_dim"/>
    <property type="match status" value="1"/>
</dbReference>
<dbReference type="InterPro" id="IPR050641">
    <property type="entry name" value="RIFMO-like"/>
</dbReference>
<dbReference type="GeneID" id="54480910"/>
<feature type="domain" description="FAD-binding" evidence="5">
    <location>
        <begin position="13"/>
        <end position="386"/>
    </location>
</feature>
<dbReference type="GO" id="GO:0071949">
    <property type="term" value="F:FAD binding"/>
    <property type="evidence" value="ECO:0007669"/>
    <property type="project" value="InterPro"/>
</dbReference>
<keyword evidence="2" id="KW-0285">Flavoprotein</keyword>
<proteinExistence type="inferred from homology"/>
<dbReference type="SUPFAM" id="SSF54373">
    <property type="entry name" value="FAD-linked reductases, C-terminal domain"/>
    <property type="match status" value="1"/>
</dbReference>
<dbReference type="OrthoDB" id="1716816at2759"/>
<dbReference type="RefSeq" id="XP_033595870.1">
    <property type="nucleotide sequence ID" value="XM_033739856.1"/>
</dbReference>
<comment type="similarity">
    <text evidence="1">Belongs to the PheA/TfdB FAD monooxygenase family.</text>
</comment>
<evidence type="ECO:0000256" key="3">
    <source>
        <dbReference type="ARBA" id="ARBA00022827"/>
    </source>
</evidence>
<dbReference type="Proteomes" id="UP000799437">
    <property type="component" value="Unassembled WGS sequence"/>
</dbReference>
<dbReference type="InterPro" id="IPR038220">
    <property type="entry name" value="PHOX_C_sf"/>
</dbReference>
<sequence>MSWAMEIETPTYTDLVVIGAGPAGLMAACWAARYHVNVRILDDKPERVLTGHADGLTCRTLEIFDSFGIAHEVCSEASVDVQMRYWRPNGVGGLERFQSLISQKPGVSRFQQCLLSQGRIEELLERVCAEGGVLVERNMETLELGPIEEDESCKYPIEVKIRRKVNPGTPSEQEPAVDANDSIDDHGIKVIRCKYLIGADGAHSWTRRQLGIAATGASTDECWGVIDLVPLTNFPDIRQSCVISSLHGNIHVVPRERQLVRLYIQLESATPGERLDRSKITAEMLISTTKKILHPYTFEYASIDWFTVYQVGQRIADKFSAAERVFLVGDAVHTHSPKIGQGMNVSLQDAYNLSWKICSVIKGILKSSSLASYETERRPVAEELIDVDRETVSFYCSRGAIDRGGLQEFRNKHYRFLSGVAVDYSGSEMISPKHVSLPRFDDEPSTEACESLVEERFSHICLGQRLPSYRVVKHANAEPTSVGSLLSSNGRWKLLIFTGDLRVEAQAVRFNNVSKAISATSCSIRQRSALDMGCQASVDIFAIMACPRDSVPLLSLPEIYHPWNESTGWEYDTVYTDEPDVYGVCEDAYGRYGIDRTRGCLVLCRPDQHVAYCGELEHTAGLELFCSRIFMETRSECD</sequence>
<dbReference type="PANTHER" id="PTHR43004:SF20">
    <property type="entry name" value="2-MONOOXYGENASE, PUTATIVE (AFU_ORTHOLOGUE AFUA_1G13660)-RELATED"/>
    <property type="match status" value="1"/>
</dbReference>
<dbReference type="InterPro" id="IPR036249">
    <property type="entry name" value="Thioredoxin-like_sf"/>
</dbReference>
<evidence type="ECO:0000256" key="1">
    <source>
        <dbReference type="ARBA" id="ARBA00007801"/>
    </source>
</evidence>
<dbReference type="SUPFAM" id="SSF51905">
    <property type="entry name" value="FAD/NAD(P)-binding domain"/>
    <property type="match status" value="1"/>
</dbReference>
<evidence type="ECO:0000259" key="6">
    <source>
        <dbReference type="Pfam" id="PF07976"/>
    </source>
</evidence>
<dbReference type="PRINTS" id="PR00420">
    <property type="entry name" value="RNGMNOXGNASE"/>
</dbReference>
<dbReference type="Pfam" id="PF01494">
    <property type="entry name" value="FAD_binding_3"/>
    <property type="match status" value="1"/>
</dbReference>
<evidence type="ECO:0000313" key="8">
    <source>
        <dbReference type="Proteomes" id="UP000799437"/>
    </source>
</evidence>
<evidence type="ECO:0000313" key="7">
    <source>
        <dbReference type="EMBL" id="KAF2753419.1"/>
    </source>
</evidence>
<protein>
    <recommendedName>
        <fullName evidence="9">Phenol 2-monooxygenase</fullName>
    </recommendedName>
</protein>
<name>A0A6A6VU45_9PEZI</name>